<dbReference type="EMBL" id="MN079121">
    <property type="protein sequence ID" value="QEA06018.1"/>
    <property type="molecule type" value="Genomic_DNA"/>
</dbReference>
<dbReference type="SUPFAM" id="SSF64307">
    <property type="entry name" value="SirA-like"/>
    <property type="match status" value="1"/>
</dbReference>
<proteinExistence type="inferred from homology"/>
<organism evidence="3">
    <name type="scientific">uncultured organism</name>
    <dbReference type="NCBI Taxonomy" id="155900"/>
    <lineage>
        <taxon>unclassified sequences</taxon>
        <taxon>environmental samples</taxon>
    </lineage>
</organism>
<dbReference type="PANTHER" id="PTHR33279:SF6">
    <property type="entry name" value="SULFUR CARRIER PROTEIN YEDF-RELATED"/>
    <property type="match status" value="1"/>
</dbReference>
<name>A0A5B8RDP5_9ZZZZ</name>
<accession>A0A5B8RDP5</accession>
<feature type="domain" description="UPF0033" evidence="2">
    <location>
        <begin position="9"/>
        <end position="33"/>
    </location>
</feature>
<reference evidence="3" key="1">
    <citation type="submission" date="2019-06" db="EMBL/GenBank/DDBJ databases">
        <authorList>
            <person name="Murdoch R.W."/>
            <person name="Fathepure B."/>
        </authorList>
    </citation>
    <scope>NUCLEOTIDE SEQUENCE</scope>
</reference>
<sequence>MAHPFDSDLDVRGLNCPLPILKTKKALIPLPAGAVLRVRATDPHSVIDFTAFCDKTDNTLVARDEDDGVHTFYVSKG</sequence>
<dbReference type="PROSITE" id="PS01148">
    <property type="entry name" value="UPF0033"/>
    <property type="match status" value="1"/>
</dbReference>
<gene>
    <name evidence="3" type="primary">tusA</name>
    <name evidence="3" type="ORF">KBTEX_02347</name>
</gene>
<protein>
    <submittedName>
        <fullName evidence="3">Sulfur carrier protein TusA</fullName>
    </submittedName>
</protein>
<evidence type="ECO:0000313" key="3">
    <source>
        <dbReference type="EMBL" id="QEA06018.1"/>
    </source>
</evidence>
<dbReference type="PANTHER" id="PTHR33279">
    <property type="entry name" value="SULFUR CARRIER PROTEIN YEDF-RELATED"/>
    <property type="match status" value="1"/>
</dbReference>
<dbReference type="Gene3D" id="3.30.110.40">
    <property type="entry name" value="TusA-like domain"/>
    <property type="match status" value="1"/>
</dbReference>
<dbReference type="InterPro" id="IPR036868">
    <property type="entry name" value="TusA-like_sf"/>
</dbReference>
<dbReference type="InterPro" id="IPR001455">
    <property type="entry name" value="TusA-like"/>
</dbReference>
<dbReference type="CDD" id="cd00291">
    <property type="entry name" value="SirA_YedF_YeeD"/>
    <property type="match status" value="1"/>
</dbReference>
<comment type="similarity">
    <text evidence="1">Belongs to the sulfur carrier protein TusA family.</text>
</comment>
<evidence type="ECO:0000256" key="1">
    <source>
        <dbReference type="ARBA" id="ARBA00008984"/>
    </source>
</evidence>
<dbReference type="Pfam" id="PF01206">
    <property type="entry name" value="TusA"/>
    <property type="match status" value="1"/>
</dbReference>
<evidence type="ECO:0000259" key="2">
    <source>
        <dbReference type="PROSITE" id="PS01148"/>
    </source>
</evidence>
<dbReference type="AlphaFoldDB" id="A0A5B8RDP5"/>